<protein>
    <submittedName>
        <fullName evidence="1">Uncharacterized protein</fullName>
    </submittedName>
</protein>
<keyword evidence="2" id="KW-1185">Reference proteome</keyword>
<proteinExistence type="predicted"/>
<gene>
    <name evidence="1" type="ORF">QM524_12000</name>
</gene>
<dbReference type="RefSeq" id="WP_166579373.1">
    <property type="nucleotide sequence ID" value="NZ_JASHIF010000009.1"/>
</dbReference>
<dbReference type="EMBL" id="JASHIF010000009">
    <property type="protein sequence ID" value="MDI9859934.1"/>
    <property type="molecule type" value="Genomic_DNA"/>
</dbReference>
<dbReference type="Proteomes" id="UP001236507">
    <property type="component" value="Unassembled WGS sequence"/>
</dbReference>
<evidence type="ECO:0000313" key="1">
    <source>
        <dbReference type="EMBL" id="MDI9859934.1"/>
    </source>
</evidence>
<comment type="caution">
    <text evidence="1">The sequence shown here is derived from an EMBL/GenBank/DDBJ whole genome shotgun (WGS) entry which is preliminary data.</text>
</comment>
<organism evidence="1 2">
    <name type="scientific">Flectobacillus roseus</name>
    <dbReference type="NCBI Taxonomy" id="502259"/>
    <lineage>
        <taxon>Bacteria</taxon>
        <taxon>Pseudomonadati</taxon>
        <taxon>Bacteroidota</taxon>
        <taxon>Cytophagia</taxon>
        <taxon>Cytophagales</taxon>
        <taxon>Flectobacillaceae</taxon>
        <taxon>Flectobacillus</taxon>
    </lineage>
</organism>
<reference evidence="1 2" key="1">
    <citation type="submission" date="2023-05" db="EMBL/GenBank/DDBJ databases">
        <title>Novel species of genus Flectobacillus isolated from stream in China.</title>
        <authorList>
            <person name="Lu H."/>
        </authorList>
    </citation>
    <scope>NUCLEOTIDE SEQUENCE [LARGE SCALE GENOMIC DNA]</scope>
    <source>
        <strain evidence="1 2">KCTC 42575</strain>
    </source>
</reference>
<evidence type="ECO:0000313" key="2">
    <source>
        <dbReference type="Proteomes" id="UP001236507"/>
    </source>
</evidence>
<sequence>MLKNLSYYLLFTLFFFVFQQKGITQSIAIQSGGTSWSVTVPASNITTAGLDYSINMTSATNQSLMNISTLLTYEVRAKKQDTLWDSRLELYVRKTGDGTPVLLATISPSGVGSYNLLGSSDVTLFSGLLGRTGVPLQYEIRGISVVVPVRTYSTTIVYTFVGLL</sequence>
<accession>A0ABT6Y8N6</accession>
<name>A0ABT6Y8N6_9BACT</name>